<dbReference type="RefSeq" id="WP_188502580.1">
    <property type="nucleotide sequence ID" value="NZ_BMFP01000007.1"/>
</dbReference>
<dbReference type="Proteomes" id="UP000634043">
    <property type="component" value="Unassembled WGS sequence"/>
</dbReference>
<reference evidence="2" key="1">
    <citation type="journal article" date="2019" name="Int. J. Syst. Evol. Microbiol.">
        <title>The Global Catalogue of Microorganisms (GCM) 10K type strain sequencing project: providing services to taxonomists for standard genome sequencing and annotation.</title>
        <authorList>
            <consortium name="The Broad Institute Genomics Platform"/>
            <consortium name="The Broad Institute Genome Sequencing Center for Infectious Disease"/>
            <person name="Wu L."/>
            <person name="Ma J."/>
        </authorList>
    </citation>
    <scope>NUCLEOTIDE SEQUENCE [LARGE SCALE GENOMIC DNA]</scope>
    <source>
        <strain evidence="2">CGMCC 1.12749</strain>
    </source>
</reference>
<comment type="caution">
    <text evidence="1">The sequence shown here is derived from an EMBL/GenBank/DDBJ whole genome shotgun (WGS) entry which is preliminary data.</text>
</comment>
<gene>
    <name evidence="1" type="ORF">GCM10011323_32290</name>
</gene>
<evidence type="ECO:0000313" key="2">
    <source>
        <dbReference type="Proteomes" id="UP000634043"/>
    </source>
</evidence>
<accession>A0ABQ1WDM3</accession>
<protein>
    <submittedName>
        <fullName evidence="1">Uncharacterized protein</fullName>
    </submittedName>
</protein>
<evidence type="ECO:0000313" key="1">
    <source>
        <dbReference type="EMBL" id="GGG26187.1"/>
    </source>
</evidence>
<organism evidence="1 2">
    <name type="scientific">Pontibacter amylolyticus</name>
    <dbReference type="NCBI Taxonomy" id="1424080"/>
    <lineage>
        <taxon>Bacteria</taxon>
        <taxon>Pseudomonadati</taxon>
        <taxon>Bacteroidota</taxon>
        <taxon>Cytophagia</taxon>
        <taxon>Cytophagales</taxon>
        <taxon>Hymenobacteraceae</taxon>
        <taxon>Pontibacter</taxon>
    </lineage>
</organism>
<sequence length="159" mass="18232">MIKLEAIELFKIGILSDFPFGTLRESVTAKLGEPDCVIENEESSMIRYDYIEFHFIHLNENVKKLDGIVIIPKHETDSPERISIDCDWFNSNLNYEQTMRNLTSIGINFKETVSEADKEEKVIKTSGNVSFLFFPDDHKICKAGKFVGIEEIENKHTIG</sequence>
<keyword evidence="2" id="KW-1185">Reference proteome</keyword>
<proteinExistence type="predicted"/>
<dbReference type="EMBL" id="BMFP01000007">
    <property type="protein sequence ID" value="GGG26187.1"/>
    <property type="molecule type" value="Genomic_DNA"/>
</dbReference>
<name>A0ABQ1WDM3_9BACT</name>